<keyword evidence="1" id="KW-0472">Membrane</keyword>
<gene>
    <name evidence="2" type="ORF">Psch_02120</name>
</gene>
<evidence type="ECO:0000313" key="3">
    <source>
        <dbReference type="Proteomes" id="UP000298324"/>
    </source>
</evidence>
<protein>
    <submittedName>
        <fullName evidence="2">Uncharacterized protein</fullName>
    </submittedName>
</protein>
<feature type="transmembrane region" description="Helical" evidence="1">
    <location>
        <begin position="12"/>
        <end position="33"/>
    </location>
</feature>
<organism evidence="2 3">
    <name type="scientific">Pelotomaculum schinkii</name>
    <dbReference type="NCBI Taxonomy" id="78350"/>
    <lineage>
        <taxon>Bacteria</taxon>
        <taxon>Bacillati</taxon>
        <taxon>Bacillota</taxon>
        <taxon>Clostridia</taxon>
        <taxon>Eubacteriales</taxon>
        <taxon>Desulfotomaculaceae</taxon>
        <taxon>Pelotomaculum</taxon>
    </lineage>
</organism>
<keyword evidence="1" id="KW-0812">Transmembrane</keyword>
<evidence type="ECO:0000313" key="2">
    <source>
        <dbReference type="EMBL" id="TEB08556.1"/>
    </source>
</evidence>
<dbReference type="Proteomes" id="UP000298324">
    <property type="component" value="Unassembled WGS sequence"/>
</dbReference>
<keyword evidence="3" id="KW-1185">Reference proteome</keyword>
<proteinExistence type="predicted"/>
<feature type="transmembrane region" description="Helical" evidence="1">
    <location>
        <begin position="45"/>
        <end position="65"/>
    </location>
</feature>
<reference evidence="2 3" key="1">
    <citation type="journal article" date="2018" name="Environ. Microbiol.">
        <title>Novel energy conservation strategies and behaviour of Pelotomaculum schinkii driving syntrophic propionate catabolism.</title>
        <authorList>
            <person name="Hidalgo-Ahumada C.A.P."/>
            <person name="Nobu M.K."/>
            <person name="Narihiro T."/>
            <person name="Tamaki H."/>
            <person name="Liu W.T."/>
            <person name="Kamagata Y."/>
            <person name="Stams A.J.M."/>
            <person name="Imachi H."/>
            <person name="Sousa D.Z."/>
        </authorList>
    </citation>
    <scope>NUCLEOTIDE SEQUENCE [LARGE SCALE GENOMIC DNA]</scope>
    <source>
        <strain evidence="2 3">HH</strain>
    </source>
</reference>
<dbReference type="EMBL" id="QFGA01000001">
    <property type="protein sequence ID" value="TEB08556.1"/>
    <property type="molecule type" value="Genomic_DNA"/>
</dbReference>
<keyword evidence="1" id="KW-1133">Transmembrane helix</keyword>
<comment type="caution">
    <text evidence="2">The sequence shown here is derived from an EMBL/GenBank/DDBJ whole genome shotgun (WGS) entry which is preliminary data.</text>
</comment>
<evidence type="ECO:0000256" key="1">
    <source>
        <dbReference type="SAM" id="Phobius"/>
    </source>
</evidence>
<sequence length="82" mass="9296">MVKFLEKDKRLLLLSAGFSATVYMNTHYILYWTSKGVHAAPYSPALVITSLLNMLLFGYLVKVLYDIAITKKNIPVTQQQTT</sequence>
<dbReference type="AlphaFoldDB" id="A0A4Y7RIB2"/>
<name>A0A4Y7RIB2_9FIRM</name>
<accession>A0A4Y7RIB2</accession>